<name>A0A0A0LAJ7_CUCSA</name>
<dbReference type="Proteomes" id="UP000029981">
    <property type="component" value="Chromosome 3"/>
</dbReference>
<keyword evidence="1" id="KW-0472">Membrane</keyword>
<reference evidence="2 3" key="1">
    <citation type="journal article" date="2009" name="Nat. Genet.">
        <title>The genome of the cucumber, Cucumis sativus L.</title>
        <authorList>
            <person name="Huang S."/>
            <person name="Li R."/>
            <person name="Zhang Z."/>
            <person name="Li L."/>
            <person name="Gu X."/>
            <person name="Fan W."/>
            <person name="Lucas W.J."/>
            <person name="Wang X."/>
            <person name="Xie B."/>
            <person name="Ni P."/>
            <person name="Ren Y."/>
            <person name="Zhu H."/>
            <person name="Li J."/>
            <person name="Lin K."/>
            <person name="Jin W."/>
            <person name="Fei Z."/>
            <person name="Li G."/>
            <person name="Staub J."/>
            <person name="Kilian A."/>
            <person name="van der Vossen E.A."/>
            <person name="Wu Y."/>
            <person name="Guo J."/>
            <person name="He J."/>
            <person name="Jia Z."/>
            <person name="Ren Y."/>
            <person name="Tian G."/>
            <person name="Lu Y."/>
            <person name="Ruan J."/>
            <person name="Qian W."/>
            <person name="Wang M."/>
            <person name="Huang Q."/>
            <person name="Li B."/>
            <person name="Xuan Z."/>
            <person name="Cao J."/>
            <person name="Asan"/>
            <person name="Wu Z."/>
            <person name="Zhang J."/>
            <person name="Cai Q."/>
            <person name="Bai Y."/>
            <person name="Zhao B."/>
            <person name="Han Y."/>
            <person name="Li Y."/>
            <person name="Li X."/>
            <person name="Wang S."/>
            <person name="Shi Q."/>
            <person name="Liu S."/>
            <person name="Cho W.K."/>
            <person name="Kim J.Y."/>
            <person name="Xu Y."/>
            <person name="Heller-Uszynska K."/>
            <person name="Miao H."/>
            <person name="Cheng Z."/>
            <person name="Zhang S."/>
            <person name="Wu J."/>
            <person name="Yang Y."/>
            <person name="Kang H."/>
            <person name="Li M."/>
            <person name="Liang H."/>
            <person name="Ren X."/>
            <person name="Shi Z."/>
            <person name="Wen M."/>
            <person name="Jian M."/>
            <person name="Yang H."/>
            <person name="Zhang G."/>
            <person name="Yang Z."/>
            <person name="Chen R."/>
            <person name="Liu S."/>
            <person name="Li J."/>
            <person name="Ma L."/>
            <person name="Liu H."/>
            <person name="Zhou Y."/>
            <person name="Zhao J."/>
            <person name="Fang X."/>
            <person name="Li G."/>
            <person name="Fang L."/>
            <person name="Li Y."/>
            <person name="Liu D."/>
            <person name="Zheng H."/>
            <person name="Zhang Y."/>
            <person name="Qin N."/>
            <person name="Li Z."/>
            <person name="Yang G."/>
            <person name="Yang S."/>
            <person name="Bolund L."/>
            <person name="Kristiansen K."/>
            <person name="Zheng H."/>
            <person name="Li S."/>
            <person name="Zhang X."/>
            <person name="Yang H."/>
            <person name="Wang J."/>
            <person name="Sun R."/>
            <person name="Zhang B."/>
            <person name="Jiang S."/>
            <person name="Wang J."/>
            <person name="Du Y."/>
            <person name="Li S."/>
        </authorList>
    </citation>
    <scope>NUCLEOTIDE SEQUENCE [LARGE SCALE GENOMIC DNA]</scope>
    <source>
        <strain evidence="3">cv. 9930</strain>
    </source>
</reference>
<protein>
    <submittedName>
        <fullName evidence="2">Uncharacterized protein</fullName>
    </submittedName>
</protein>
<sequence length="59" mass="7050">MNLLQDIQRFNSSLNIPNVLWAFILDYIRVQDFVLTLLLFEMYAFCGDIIALFESDPYW</sequence>
<feature type="transmembrane region" description="Helical" evidence="1">
    <location>
        <begin position="33"/>
        <end position="53"/>
    </location>
</feature>
<reference evidence="2 3" key="3">
    <citation type="journal article" date="2010" name="BMC Genomics">
        <title>Transcriptome sequencing and comparative analysis of cucumber flowers with different sex types.</title>
        <authorList>
            <person name="Guo S."/>
            <person name="Zheng Y."/>
            <person name="Joung J.G."/>
            <person name="Liu S."/>
            <person name="Zhang Z."/>
            <person name="Crasta O.R."/>
            <person name="Sobral B.W."/>
            <person name="Xu Y."/>
            <person name="Huang S."/>
            <person name="Fei Z."/>
        </authorList>
    </citation>
    <scope>NUCLEOTIDE SEQUENCE [LARGE SCALE GENOMIC DNA]</scope>
    <source>
        <strain evidence="3">cv. 9930</strain>
    </source>
</reference>
<dbReference type="EMBL" id="CM002924">
    <property type="protein sequence ID" value="KGN57682.1"/>
    <property type="molecule type" value="Genomic_DNA"/>
</dbReference>
<dbReference type="Gramene" id="KGN57682">
    <property type="protein sequence ID" value="KGN57682"/>
    <property type="gene ID" value="Csa_3G251920"/>
</dbReference>
<evidence type="ECO:0000313" key="3">
    <source>
        <dbReference type="Proteomes" id="UP000029981"/>
    </source>
</evidence>
<accession>A0A0A0LAJ7</accession>
<gene>
    <name evidence="2" type="ORF">Csa_3G251920</name>
</gene>
<dbReference type="AlphaFoldDB" id="A0A0A0LAJ7"/>
<reference evidence="2 3" key="4">
    <citation type="journal article" date="2011" name="BMC Genomics">
        <title>RNA-Seq improves annotation of protein-coding genes in the cucumber genome.</title>
        <authorList>
            <person name="Li Z."/>
            <person name="Zhang Z."/>
            <person name="Yan P."/>
            <person name="Huang S."/>
            <person name="Fei Z."/>
            <person name="Lin K."/>
        </authorList>
    </citation>
    <scope>NUCLEOTIDE SEQUENCE [LARGE SCALE GENOMIC DNA]</scope>
    <source>
        <strain evidence="3">cv. 9930</strain>
    </source>
</reference>
<keyword evidence="1" id="KW-0812">Transmembrane</keyword>
<evidence type="ECO:0000313" key="2">
    <source>
        <dbReference type="EMBL" id="KGN57682.1"/>
    </source>
</evidence>
<keyword evidence="1" id="KW-1133">Transmembrane helix</keyword>
<proteinExistence type="predicted"/>
<keyword evidence="3" id="KW-1185">Reference proteome</keyword>
<evidence type="ECO:0000256" key="1">
    <source>
        <dbReference type="SAM" id="Phobius"/>
    </source>
</evidence>
<organism evidence="2 3">
    <name type="scientific">Cucumis sativus</name>
    <name type="common">Cucumber</name>
    <dbReference type="NCBI Taxonomy" id="3659"/>
    <lineage>
        <taxon>Eukaryota</taxon>
        <taxon>Viridiplantae</taxon>
        <taxon>Streptophyta</taxon>
        <taxon>Embryophyta</taxon>
        <taxon>Tracheophyta</taxon>
        <taxon>Spermatophyta</taxon>
        <taxon>Magnoliopsida</taxon>
        <taxon>eudicotyledons</taxon>
        <taxon>Gunneridae</taxon>
        <taxon>Pentapetalae</taxon>
        <taxon>rosids</taxon>
        <taxon>fabids</taxon>
        <taxon>Cucurbitales</taxon>
        <taxon>Cucurbitaceae</taxon>
        <taxon>Benincaseae</taxon>
        <taxon>Cucumis</taxon>
    </lineage>
</organism>
<reference evidence="2 3" key="2">
    <citation type="journal article" date="2009" name="PLoS ONE">
        <title>An integrated genetic and cytogenetic map of the cucumber genome.</title>
        <authorList>
            <person name="Ren Y."/>
            <person name="Zhang Z."/>
            <person name="Liu J."/>
            <person name="Staub J.E."/>
            <person name="Han Y."/>
            <person name="Cheng Z."/>
            <person name="Li X."/>
            <person name="Lu J."/>
            <person name="Miao H."/>
            <person name="Kang H."/>
            <person name="Xie B."/>
            <person name="Gu X."/>
            <person name="Wang X."/>
            <person name="Du Y."/>
            <person name="Jin W."/>
            <person name="Huang S."/>
        </authorList>
    </citation>
    <scope>NUCLEOTIDE SEQUENCE [LARGE SCALE GENOMIC DNA]</scope>
    <source>
        <strain evidence="3">cv. 9930</strain>
    </source>
</reference>